<dbReference type="SUPFAM" id="SSF48498">
    <property type="entry name" value="Tetracyclin repressor-like, C-terminal domain"/>
    <property type="match status" value="1"/>
</dbReference>
<accession>A0A7Z0BNH9</accession>
<dbReference type="Pfam" id="PF00440">
    <property type="entry name" value="TetR_N"/>
    <property type="match status" value="1"/>
</dbReference>
<evidence type="ECO:0000313" key="5">
    <source>
        <dbReference type="EMBL" id="OOC54143.1"/>
    </source>
</evidence>
<dbReference type="SUPFAM" id="SSF46689">
    <property type="entry name" value="Homeodomain-like"/>
    <property type="match status" value="1"/>
</dbReference>
<dbReference type="InterPro" id="IPR001647">
    <property type="entry name" value="HTH_TetR"/>
</dbReference>
<evidence type="ECO:0000256" key="1">
    <source>
        <dbReference type="ARBA" id="ARBA00023125"/>
    </source>
</evidence>
<dbReference type="EMBL" id="JACCHL010000001">
    <property type="protein sequence ID" value="NYH55519.1"/>
    <property type="molecule type" value="Genomic_DNA"/>
</dbReference>
<dbReference type="Proteomes" id="UP000584931">
    <property type="component" value="Unassembled WGS sequence"/>
</dbReference>
<dbReference type="AlphaFoldDB" id="A0A1V3C0G1"/>
<gene>
    <name evidence="4" type="ORF">HNR06_005108</name>
    <name evidence="5" type="ORF">NOSIN_10255</name>
</gene>
<keyword evidence="6" id="KW-1185">Reference proteome</keyword>
<dbReference type="STRING" id="501010.NOSIN_10255"/>
<dbReference type="PANTHER" id="PTHR30328:SF54">
    <property type="entry name" value="HTH-TYPE TRANSCRIPTIONAL REPRESSOR SCO4008"/>
    <property type="match status" value="1"/>
</dbReference>
<dbReference type="EMBL" id="MCOK01000001">
    <property type="protein sequence ID" value="OOC54143.1"/>
    <property type="molecule type" value="Genomic_DNA"/>
</dbReference>
<dbReference type="InterPro" id="IPR009057">
    <property type="entry name" value="Homeodomain-like_sf"/>
</dbReference>
<dbReference type="Gene3D" id="1.10.357.10">
    <property type="entry name" value="Tetracycline Repressor, domain 2"/>
    <property type="match status" value="1"/>
</dbReference>
<reference evidence="4 7" key="3">
    <citation type="submission" date="2020-07" db="EMBL/GenBank/DDBJ databases">
        <title>Sequencing the genomes of 1000 actinobacteria strains.</title>
        <authorList>
            <person name="Klenk H.-P."/>
        </authorList>
    </citation>
    <scope>NUCLEOTIDE SEQUENCE [LARGE SCALE GENOMIC DNA]</scope>
    <source>
        <strain evidence="4 7">DSM 45278</strain>
    </source>
</reference>
<dbReference type="OrthoDB" id="4726108at2"/>
<dbReference type="PRINTS" id="PR00455">
    <property type="entry name" value="HTHTETR"/>
</dbReference>
<comment type="caution">
    <text evidence="5">The sequence shown here is derived from an EMBL/GenBank/DDBJ whole genome shotgun (WGS) entry which is preliminary data.</text>
</comment>
<dbReference type="Proteomes" id="UP000189004">
    <property type="component" value="Unassembled WGS sequence"/>
</dbReference>
<evidence type="ECO:0000256" key="2">
    <source>
        <dbReference type="PROSITE-ProRule" id="PRU00335"/>
    </source>
</evidence>
<organism evidence="5 6">
    <name type="scientific">Nocardiopsis sinuspersici</name>
    <dbReference type="NCBI Taxonomy" id="501010"/>
    <lineage>
        <taxon>Bacteria</taxon>
        <taxon>Bacillati</taxon>
        <taxon>Actinomycetota</taxon>
        <taxon>Actinomycetes</taxon>
        <taxon>Streptosporangiales</taxon>
        <taxon>Nocardiopsidaceae</taxon>
        <taxon>Nocardiopsis</taxon>
    </lineage>
</organism>
<dbReference type="InterPro" id="IPR036271">
    <property type="entry name" value="Tet_transcr_reg_TetR-rel_C_sf"/>
</dbReference>
<accession>A0A1V3C0G1</accession>
<dbReference type="PANTHER" id="PTHR30328">
    <property type="entry name" value="TRANSCRIPTIONAL REPRESSOR"/>
    <property type="match status" value="1"/>
</dbReference>
<dbReference type="GO" id="GO:0003677">
    <property type="term" value="F:DNA binding"/>
    <property type="evidence" value="ECO:0007669"/>
    <property type="project" value="UniProtKB-UniRule"/>
</dbReference>
<evidence type="ECO:0000313" key="7">
    <source>
        <dbReference type="Proteomes" id="UP000584931"/>
    </source>
</evidence>
<evidence type="ECO:0000313" key="4">
    <source>
        <dbReference type="EMBL" id="NYH55519.1"/>
    </source>
</evidence>
<name>A0A1V3C0G1_9ACTN</name>
<dbReference type="Pfam" id="PF17926">
    <property type="entry name" value="TetR_C_21"/>
    <property type="match status" value="1"/>
</dbReference>
<reference evidence="6" key="1">
    <citation type="submission" date="2016-08" db="EMBL/GenBank/DDBJ databases">
        <authorList>
            <person name="Tokovenko B."/>
            <person name="Kalinowski J."/>
        </authorList>
    </citation>
    <scope>NUCLEOTIDE SEQUENCE [LARGE SCALE GENOMIC DNA]</scope>
    <source>
        <strain evidence="6">UTMC102</strain>
    </source>
</reference>
<evidence type="ECO:0000259" key="3">
    <source>
        <dbReference type="PROSITE" id="PS50977"/>
    </source>
</evidence>
<sequence length="205" mass="22819">MTKRTEITRALLLRAARTEFAAYGIAGARVDRIAERAGVNKQRLYANFGDKEQLFQHVVSDALDELSQVVALDDGTDPAAYVARVFDYHRTKPELLRLLLWESLHYGEKPLPNEEDRTALYEAKLSSLAERTGTPLSRDTRHLLLSLIGLAAWPQIVPQLARLIVGPDIHEDEAQARLRDHIIAFVRNATETAPSVPDTGTDGAL</sequence>
<protein>
    <submittedName>
        <fullName evidence="4">AcrR family transcriptional regulator</fullName>
    </submittedName>
</protein>
<proteinExistence type="predicted"/>
<feature type="domain" description="HTH tetR-type" evidence="3">
    <location>
        <begin position="6"/>
        <end position="66"/>
    </location>
</feature>
<dbReference type="PROSITE" id="PS50977">
    <property type="entry name" value="HTH_TETR_2"/>
    <property type="match status" value="1"/>
</dbReference>
<dbReference type="InterPro" id="IPR041467">
    <property type="entry name" value="Sco4008_C"/>
</dbReference>
<dbReference type="GO" id="GO:0006355">
    <property type="term" value="P:regulation of DNA-templated transcription"/>
    <property type="evidence" value="ECO:0007669"/>
    <property type="project" value="UniProtKB-ARBA"/>
</dbReference>
<keyword evidence="1 2" id="KW-0238">DNA-binding</keyword>
<dbReference type="RefSeq" id="WP_077690538.1">
    <property type="nucleotide sequence ID" value="NZ_JACCHL010000001.1"/>
</dbReference>
<evidence type="ECO:0000313" key="6">
    <source>
        <dbReference type="Proteomes" id="UP000189004"/>
    </source>
</evidence>
<reference evidence="5" key="2">
    <citation type="submission" date="2016-08" db="EMBL/GenBank/DDBJ databases">
        <authorList>
            <person name="Seilhamer J.J."/>
        </authorList>
    </citation>
    <scope>NUCLEOTIDE SEQUENCE [LARGE SCALE GENOMIC DNA]</scope>
    <source>
        <strain evidence="5">UTMC102</strain>
    </source>
</reference>
<dbReference type="InterPro" id="IPR050109">
    <property type="entry name" value="HTH-type_TetR-like_transc_reg"/>
</dbReference>
<feature type="DNA-binding region" description="H-T-H motif" evidence="2">
    <location>
        <begin position="29"/>
        <end position="48"/>
    </location>
</feature>